<dbReference type="Pfam" id="PF00005">
    <property type="entry name" value="ABC_tran"/>
    <property type="match status" value="1"/>
</dbReference>
<dbReference type="PROSITE" id="PS50893">
    <property type="entry name" value="ABC_TRANSPORTER_2"/>
    <property type="match status" value="1"/>
</dbReference>
<evidence type="ECO:0000259" key="4">
    <source>
        <dbReference type="PROSITE" id="PS50893"/>
    </source>
</evidence>
<dbReference type="InterPro" id="IPR003593">
    <property type="entry name" value="AAA+_ATPase"/>
</dbReference>
<keyword evidence="6" id="KW-1185">Reference proteome</keyword>
<evidence type="ECO:0000256" key="1">
    <source>
        <dbReference type="ARBA" id="ARBA00022448"/>
    </source>
</evidence>
<keyword evidence="1" id="KW-0813">Transport</keyword>
<evidence type="ECO:0000313" key="6">
    <source>
        <dbReference type="Proteomes" id="UP000502677"/>
    </source>
</evidence>
<organism evidence="5 6">
    <name type="scientific">Leucobacter viscericola</name>
    <dbReference type="NCBI Taxonomy" id="2714935"/>
    <lineage>
        <taxon>Bacteria</taxon>
        <taxon>Bacillati</taxon>
        <taxon>Actinomycetota</taxon>
        <taxon>Actinomycetes</taxon>
        <taxon>Micrococcales</taxon>
        <taxon>Microbacteriaceae</taxon>
        <taxon>Leucobacter</taxon>
    </lineage>
</organism>
<dbReference type="InterPro" id="IPR027417">
    <property type="entry name" value="P-loop_NTPase"/>
</dbReference>
<gene>
    <name evidence="5" type="ORF">G7068_09785</name>
</gene>
<dbReference type="KEGG" id="lvi:G7068_09785"/>
<dbReference type="Gene3D" id="3.40.50.300">
    <property type="entry name" value="P-loop containing nucleotide triphosphate hydrolases"/>
    <property type="match status" value="1"/>
</dbReference>
<dbReference type="InterPro" id="IPR003439">
    <property type="entry name" value="ABC_transporter-like_ATP-bd"/>
</dbReference>
<accession>A0A6G7XJQ8</accession>
<dbReference type="PANTHER" id="PTHR24220">
    <property type="entry name" value="IMPORT ATP-BINDING PROTEIN"/>
    <property type="match status" value="1"/>
</dbReference>
<reference evidence="5 6" key="1">
    <citation type="submission" date="2020-03" db="EMBL/GenBank/DDBJ databases">
        <title>Leucobacter sp. nov., isolated from beetles.</title>
        <authorList>
            <person name="Hyun D.-W."/>
            <person name="Bae J.-W."/>
        </authorList>
    </citation>
    <scope>NUCLEOTIDE SEQUENCE [LARGE SCALE GENOMIC DNA]</scope>
    <source>
        <strain evidence="5 6">HDW9C</strain>
    </source>
</reference>
<name>A0A6G7XJQ8_9MICO</name>
<dbReference type="Proteomes" id="UP000502677">
    <property type="component" value="Chromosome"/>
</dbReference>
<protein>
    <submittedName>
        <fullName evidence="5">ABC transporter ATP-binding protein</fullName>
    </submittedName>
</protein>
<dbReference type="GO" id="GO:0005886">
    <property type="term" value="C:plasma membrane"/>
    <property type="evidence" value="ECO:0007669"/>
    <property type="project" value="TreeGrafter"/>
</dbReference>
<evidence type="ECO:0000313" key="5">
    <source>
        <dbReference type="EMBL" id="QIK64805.1"/>
    </source>
</evidence>
<dbReference type="InterPro" id="IPR017911">
    <property type="entry name" value="MacB-like_ATP-bd"/>
</dbReference>
<evidence type="ECO:0000256" key="3">
    <source>
        <dbReference type="ARBA" id="ARBA00022840"/>
    </source>
</evidence>
<sequence>MQSESLVKTFGGRNGIPEVQALRGISLTIASGQMAAIVGPSGCGKSTLLYALSGLERPTAGEVRIEGEDITSMNDERKATLYREAMGFVFQSFNLVPSLKARENIVISDRLAGRRADLARADSILVSLGLAEKGLSEISSLSNGQQQRVALARVLYAQPRIVFADEPTGALDSTNARTVLDQLRSYADLGHTVVMVTHDLEAACRADTVFVMRDGLITHSLMRPSAEQLLALVSEPEARNGK</sequence>
<dbReference type="GO" id="GO:0022857">
    <property type="term" value="F:transmembrane transporter activity"/>
    <property type="evidence" value="ECO:0007669"/>
    <property type="project" value="TreeGrafter"/>
</dbReference>
<dbReference type="PANTHER" id="PTHR24220:SF685">
    <property type="entry name" value="ABC TRANSPORTER RELATED"/>
    <property type="match status" value="1"/>
</dbReference>
<keyword evidence="2" id="KW-0547">Nucleotide-binding</keyword>
<dbReference type="EMBL" id="CP049863">
    <property type="protein sequence ID" value="QIK64805.1"/>
    <property type="molecule type" value="Genomic_DNA"/>
</dbReference>
<dbReference type="GO" id="GO:0005524">
    <property type="term" value="F:ATP binding"/>
    <property type="evidence" value="ECO:0007669"/>
    <property type="project" value="UniProtKB-KW"/>
</dbReference>
<dbReference type="GO" id="GO:0016887">
    <property type="term" value="F:ATP hydrolysis activity"/>
    <property type="evidence" value="ECO:0007669"/>
    <property type="project" value="InterPro"/>
</dbReference>
<dbReference type="CDD" id="cd03255">
    <property type="entry name" value="ABC_MJ0796_LolCDE_FtsE"/>
    <property type="match status" value="1"/>
</dbReference>
<evidence type="ECO:0000256" key="2">
    <source>
        <dbReference type="ARBA" id="ARBA00022741"/>
    </source>
</evidence>
<proteinExistence type="predicted"/>
<dbReference type="InterPro" id="IPR015854">
    <property type="entry name" value="ABC_transpr_LolD-like"/>
</dbReference>
<dbReference type="AlphaFoldDB" id="A0A6G7XJQ8"/>
<dbReference type="SMART" id="SM00382">
    <property type="entry name" value="AAA"/>
    <property type="match status" value="1"/>
</dbReference>
<keyword evidence="3 5" id="KW-0067">ATP-binding</keyword>
<feature type="domain" description="ABC transporter" evidence="4">
    <location>
        <begin position="1"/>
        <end position="239"/>
    </location>
</feature>
<dbReference type="SUPFAM" id="SSF52540">
    <property type="entry name" value="P-loop containing nucleoside triphosphate hydrolases"/>
    <property type="match status" value="1"/>
</dbReference>